<sequence length="150" mass="17252">MQEITFHLGSAGHPVSWTLHAVYGRACGIAFASARAWYARQVSAPKLATTPPGGQYVVQIRNNQVVNAELFFDAEYFRHHQEPDDLSWLCQFHTFPLEMPERLKDIVTADLRSRLIAAGFLIPRAEWIARYPDQAEFLRQFRELRHRDGA</sequence>
<dbReference type="OrthoDB" id="7470642at2"/>
<organism evidence="1 2">
    <name type="scientific">Sphingobium cloacae</name>
    <dbReference type="NCBI Taxonomy" id="120107"/>
    <lineage>
        <taxon>Bacteria</taxon>
        <taxon>Pseudomonadati</taxon>
        <taxon>Pseudomonadota</taxon>
        <taxon>Alphaproteobacteria</taxon>
        <taxon>Sphingomonadales</taxon>
        <taxon>Sphingomonadaceae</taxon>
        <taxon>Sphingobium</taxon>
    </lineage>
</organism>
<keyword evidence="2" id="KW-1185">Reference proteome</keyword>
<dbReference type="KEGG" id="sclo:SCLO_1001130"/>
<dbReference type="EMBL" id="AP017655">
    <property type="protein sequence ID" value="BAV63153.1"/>
    <property type="molecule type" value="Genomic_DNA"/>
</dbReference>
<gene>
    <name evidence="1" type="ORF">SCLO_1001130</name>
</gene>
<evidence type="ECO:0000313" key="1">
    <source>
        <dbReference type="EMBL" id="BAV63153.1"/>
    </source>
</evidence>
<dbReference type="RefSeq" id="WP_048575792.1">
    <property type="nucleotide sequence ID" value="NZ_AP017655.1"/>
</dbReference>
<dbReference type="Proteomes" id="UP000218272">
    <property type="component" value="Chromosome SCLO_1"/>
</dbReference>
<protein>
    <submittedName>
        <fullName evidence="1">Uncharacterized protein</fullName>
    </submittedName>
</protein>
<evidence type="ECO:0000313" key="2">
    <source>
        <dbReference type="Proteomes" id="UP000218272"/>
    </source>
</evidence>
<name>A0A1E1EY20_9SPHN</name>
<proteinExistence type="predicted"/>
<dbReference type="AlphaFoldDB" id="A0A1E1EY20"/>
<reference evidence="1 2" key="1">
    <citation type="submission" date="2016-10" db="EMBL/GenBank/DDBJ databases">
        <title>Complete Genome Sequence of the Nonylphenol-Degrading Bacterium Sphingobium cloacae JCM 10874T.</title>
        <authorList>
            <person name="Ootsuka M."/>
            <person name="Nishizawa T."/>
            <person name="Ohta H."/>
        </authorList>
    </citation>
    <scope>NUCLEOTIDE SEQUENCE [LARGE SCALE GENOMIC DNA]</scope>
    <source>
        <strain evidence="1 2">JCM 10874</strain>
    </source>
</reference>
<accession>A0A1E1EY20</accession>